<sequence>MTLNKKTLEYFKFYTLMAGVIVVALFINFVFWFKTRSANRDFLQRNEELNMLTAKKMNLLQFQREGQKMEVIQDQVRNSFVTKDSAVDFIVFIENAARSTANSVKIAAITEESGQPKNFRLELGGAYPGLVNFLAYLENSPYLVRPSRIDVNQASDAAQQSVFRTIVDLEVLSL</sequence>
<protein>
    <submittedName>
        <fullName evidence="2">Uncharacterized protein</fullName>
    </submittedName>
</protein>
<gene>
    <name evidence="2" type="ORF">HYV66_01475</name>
</gene>
<proteinExistence type="predicted"/>
<dbReference type="Proteomes" id="UP000709672">
    <property type="component" value="Unassembled WGS sequence"/>
</dbReference>
<dbReference type="AlphaFoldDB" id="A0A932DSB9"/>
<organism evidence="2 3">
    <name type="scientific">Candidatus Sungiibacteriota bacterium</name>
    <dbReference type="NCBI Taxonomy" id="2750080"/>
    <lineage>
        <taxon>Bacteria</taxon>
        <taxon>Candidatus Sungiibacteriota</taxon>
    </lineage>
</organism>
<reference evidence="2" key="1">
    <citation type="submission" date="2020-07" db="EMBL/GenBank/DDBJ databases">
        <title>Huge and variable diversity of episymbiotic CPR bacteria and DPANN archaea in groundwater ecosystems.</title>
        <authorList>
            <person name="He C.Y."/>
            <person name="Keren R."/>
            <person name="Whittaker M."/>
            <person name="Farag I.F."/>
            <person name="Doudna J."/>
            <person name="Cate J.H.D."/>
            <person name="Banfield J.F."/>
        </authorList>
    </citation>
    <scope>NUCLEOTIDE SEQUENCE</scope>
    <source>
        <strain evidence="2">NC_groundwater_418_Ag_B-0.1um_45_10</strain>
    </source>
</reference>
<keyword evidence="1" id="KW-0472">Membrane</keyword>
<keyword evidence="1" id="KW-1133">Transmembrane helix</keyword>
<dbReference type="EMBL" id="JACPHQ010000017">
    <property type="protein sequence ID" value="MBI2465885.1"/>
    <property type="molecule type" value="Genomic_DNA"/>
</dbReference>
<feature type="transmembrane region" description="Helical" evidence="1">
    <location>
        <begin position="13"/>
        <end position="33"/>
    </location>
</feature>
<comment type="caution">
    <text evidence="2">The sequence shown here is derived from an EMBL/GenBank/DDBJ whole genome shotgun (WGS) entry which is preliminary data.</text>
</comment>
<keyword evidence="1" id="KW-0812">Transmembrane</keyword>
<evidence type="ECO:0000313" key="3">
    <source>
        <dbReference type="Proteomes" id="UP000709672"/>
    </source>
</evidence>
<name>A0A932DSB9_9BACT</name>
<evidence type="ECO:0000313" key="2">
    <source>
        <dbReference type="EMBL" id="MBI2465885.1"/>
    </source>
</evidence>
<evidence type="ECO:0000256" key="1">
    <source>
        <dbReference type="SAM" id="Phobius"/>
    </source>
</evidence>
<accession>A0A932DSB9</accession>